<protein>
    <submittedName>
        <fullName evidence="1">Uncharacterized protein</fullName>
    </submittedName>
</protein>
<evidence type="ECO:0000313" key="2">
    <source>
        <dbReference type="Proteomes" id="UP000523821"/>
    </source>
</evidence>
<evidence type="ECO:0000313" key="1">
    <source>
        <dbReference type="EMBL" id="MBB5754613.1"/>
    </source>
</evidence>
<comment type="caution">
    <text evidence="1">The sequence shown here is derived from an EMBL/GenBank/DDBJ whole genome shotgun (WGS) entry which is preliminary data.</text>
</comment>
<accession>A0A7W9L3I9</accession>
<keyword evidence="2" id="KW-1185">Reference proteome</keyword>
<gene>
    <name evidence="1" type="ORF">GGQ63_003701</name>
</gene>
<proteinExistence type="predicted"/>
<sequence length="135" mass="14045">MTLAYGKQVTGLRAAGASDDGRHVQFEIAEKGGQVNRFIAETGVLNKIVWGLQAAGELARKARTGPAAEAMRVEIRNFEIGEASAPGGDTKVFLRLDLGGLLGNALLTPEQAKAIAGALTDAADKAEAEQRGTAQ</sequence>
<dbReference type="Proteomes" id="UP000523821">
    <property type="component" value="Unassembled WGS sequence"/>
</dbReference>
<dbReference type="RefSeq" id="WP_183858055.1">
    <property type="nucleotide sequence ID" value="NZ_JACHOO010000009.1"/>
</dbReference>
<dbReference type="AlphaFoldDB" id="A0A7W9L3I9"/>
<reference evidence="1 2" key="1">
    <citation type="submission" date="2020-08" db="EMBL/GenBank/DDBJ databases">
        <title>Genomic Encyclopedia of Type Strains, Phase IV (KMG-IV): sequencing the most valuable type-strain genomes for metagenomic binning, comparative biology and taxonomic classification.</title>
        <authorList>
            <person name="Goeker M."/>
        </authorList>
    </citation>
    <scope>NUCLEOTIDE SEQUENCE [LARGE SCALE GENOMIC DNA]</scope>
    <source>
        <strain evidence="1 2">DSM 16268</strain>
    </source>
</reference>
<name>A0A7W9L3I9_9HYPH</name>
<organism evidence="1 2">
    <name type="scientific">Prosthecomicrobium pneumaticum</name>
    <dbReference type="NCBI Taxonomy" id="81895"/>
    <lineage>
        <taxon>Bacteria</taxon>
        <taxon>Pseudomonadati</taxon>
        <taxon>Pseudomonadota</taxon>
        <taxon>Alphaproteobacteria</taxon>
        <taxon>Hyphomicrobiales</taxon>
        <taxon>Kaistiaceae</taxon>
        <taxon>Prosthecomicrobium</taxon>
    </lineage>
</organism>
<dbReference type="EMBL" id="JACHOO010000009">
    <property type="protein sequence ID" value="MBB5754613.1"/>
    <property type="molecule type" value="Genomic_DNA"/>
</dbReference>